<proteinExistence type="predicted"/>
<dbReference type="InterPro" id="IPR050493">
    <property type="entry name" value="FAD-dep_Monooxygenase_BioMet"/>
</dbReference>
<dbReference type="GO" id="GO:0071949">
    <property type="term" value="F:FAD binding"/>
    <property type="evidence" value="ECO:0007669"/>
    <property type="project" value="InterPro"/>
</dbReference>
<dbReference type="SUPFAM" id="SSF51905">
    <property type="entry name" value="FAD/NAD(P)-binding domain"/>
    <property type="match status" value="1"/>
</dbReference>
<keyword evidence="2" id="KW-0503">Monooxygenase</keyword>
<sequence length="410" mass="43563">MTVHTRTALVIGGGVAGPVVATALRRAGVEATVYEAYDSAADGVGGGLSIAPNGQDALDAIGLGDVVREVGRPLAGTVLRSWKGAVLGEISVPPGLPDLRFVWRAELSRGLRDAAAGHGVRTVYGKRLERIEQDGERVTAHFADGTSASADVLVGADGIRSTVRRLIDPAAPRPEYAGLLGFAAPVADTGMASTGRRLNISYGRRASCGYLVYDDSSGGWFMNLPHREPMTVAQARAVGTDQWLRTLREAVADDRSAAPELLRRTDPADLLITGPLETLSTVPTWSRGRVVLVGDAVHATSPSAGQGASLAFESAVQLARCLRDLPYAEAFVAYEGLRRERVERIIAAAARTNRNKANASARIVRDVLLPITMRIAMKMLRPGKMTWQFDHHIDWDAPVPGTVPVRAGGA</sequence>
<dbReference type="PRINTS" id="PR00420">
    <property type="entry name" value="RNGMNOXGNASE"/>
</dbReference>
<dbReference type="Gene3D" id="3.50.50.60">
    <property type="entry name" value="FAD/NAD(P)-binding domain"/>
    <property type="match status" value="1"/>
</dbReference>
<accession>A0A0P0IZ91</accession>
<dbReference type="EMBL" id="KT726162">
    <property type="protein sequence ID" value="ALJ99865.1"/>
    <property type="molecule type" value="Genomic_DNA"/>
</dbReference>
<keyword evidence="1" id="KW-0560">Oxidoreductase</keyword>
<protein>
    <submittedName>
        <fullName evidence="4">FlsP</fullName>
    </submittedName>
</protein>
<reference evidence="4" key="1">
    <citation type="journal article" date="2015" name="Org. Lett.">
        <title>Heterologous Expression of Fluostatin Gene Cluster Leads to a Bioactive Heterodimer.</title>
        <authorList>
            <person name="Yang C."/>
            <person name="Huang C."/>
            <person name="Zhang W."/>
            <person name="Zhu Y."/>
            <person name="Zhang C."/>
        </authorList>
    </citation>
    <scope>NUCLEOTIDE SEQUENCE</scope>
    <source>
        <strain evidence="4">SCSIO N160</strain>
    </source>
</reference>
<name>A0A0P0IZ91_9ACTN</name>
<dbReference type="PANTHER" id="PTHR13789:SF309">
    <property type="entry name" value="PUTATIVE (AFU_ORTHOLOGUE AFUA_6G14510)-RELATED"/>
    <property type="match status" value="1"/>
</dbReference>
<evidence type="ECO:0000256" key="1">
    <source>
        <dbReference type="ARBA" id="ARBA00023002"/>
    </source>
</evidence>
<evidence type="ECO:0000313" key="4">
    <source>
        <dbReference type="EMBL" id="ALJ99865.1"/>
    </source>
</evidence>
<dbReference type="AlphaFoldDB" id="A0A0P0IZ91"/>
<evidence type="ECO:0000256" key="2">
    <source>
        <dbReference type="ARBA" id="ARBA00023033"/>
    </source>
</evidence>
<dbReference type="InterPro" id="IPR036188">
    <property type="entry name" value="FAD/NAD-bd_sf"/>
</dbReference>
<organism evidence="4">
    <name type="scientific">Micromonospora rosaria</name>
    <dbReference type="NCBI Taxonomy" id="47874"/>
    <lineage>
        <taxon>Bacteria</taxon>
        <taxon>Bacillati</taxon>
        <taxon>Actinomycetota</taxon>
        <taxon>Actinomycetes</taxon>
        <taxon>Micromonosporales</taxon>
        <taxon>Micromonosporaceae</taxon>
        <taxon>Micromonospora</taxon>
    </lineage>
</organism>
<dbReference type="GO" id="GO:0004497">
    <property type="term" value="F:monooxygenase activity"/>
    <property type="evidence" value="ECO:0007669"/>
    <property type="project" value="UniProtKB-KW"/>
</dbReference>
<feature type="domain" description="FAD-binding" evidence="3">
    <location>
        <begin position="8"/>
        <end position="323"/>
    </location>
</feature>
<dbReference type="Pfam" id="PF01494">
    <property type="entry name" value="FAD_binding_3"/>
    <property type="match status" value="1"/>
</dbReference>
<evidence type="ECO:0000259" key="3">
    <source>
        <dbReference type="Pfam" id="PF01494"/>
    </source>
</evidence>
<dbReference type="InterPro" id="IPR002938">
    <property type="entry name" value="FAD-bd"/>
</dbReference>
<dbReference type="PANTHER" id="PTHR13789">
    <property type="entry name" value="MONOOXYGENASE"/>
    <property type="match status" value="1"/>
</dbReference>